<accession>A0AA35UVU9</accession>
<proteinExistence type="predicted"/>
<evidence type="ECO:0000313" key="1">
    <source>
        <dbReference type="EMBL" id="CAI9120428.1"/>
    </source>
</evidence>
<dbReference type="AlphaFoldDB" id="A0AA35UVU9"/>
<reference evidence="1" key="1">
    <citation type="submission" date="2023-03" db="EMBL/GenBank/DDBJ databases">
        <authorList>
            <person name="Cleenwerck I."/>
        </authorList>
    </citation>
    <scope>NUCLEOTIDE SEQUENCE</scope>
    <source>
        <strain evidence="1">LMG 32879</strain>
    </source>
</reference>
<comment type="caution">
    <text evidence="1">The sequence shown here is derived from an EMBL/GenBank/DDBJ whole genome shotgun (WGS) entry which is preliminary data.</text>
</comment>
<gene>
    <name evidence="1" type="ORF">LMG32879_001260</name>
</gene>
<protein>
    <submittedName>
        <fullName evidence="1">Uncharacterized protein</fullName>
    </submittedName>
</protein>
<organism evidence="1 2">
    <name type="scientific">Brytella acorum</name>
    <dbReference type="NCBI Taxonomy" id="2959299"/>
    <lineage>
        <taxon>Bacteria</taxon>
        <taxon>Pseudomonadati</taxon>
        <taxon>Pseudomonadota</taxon>
        <taxon>Alphaproteobacteria</taxon>
        <taxon>Acetobacterales</taxon>
        <taxon>Acetobacteraceae</taxon>
        <taxon>Brytella</taxon>
    </lineage>
</organism>
<name>A0AA35UVU9_9PROT</name>
<evidence type="ECO:0000313" key="2">
    <source>
        <dbReference type="Proteomes" id="UP001176960"/>
    </source>
</evidence>
<dbReference type="EMBL" id="CATKSH010000006">
    <property type="protein sequence ID" value="CAI9120428.1"/>
    <property type="molecule type" value="Genomic_DNA"/>
</dbReference>
<keyword evidence="2" id="KW-1185">Reference proteome</keyword>
<dbReference type="RefSeq" id="WP_289840554.1">
    <property type="nucleotide sequence ID" value="NZ_CATKSH010000006.1"/>
</dbReference>
<sequence>MEEKSAINGIDLRLRHAISLLPQQQSDDAARWSLREFSKRAAIPYRTLQDYLSGSRLPGADALQKMGRMGIDINWVLLGEGEIPNDDESKNIVHIGSVDKKADDIIYNISSGFTDKMNLEYQEDAGIPLPFSILMLIFESFRRSMVALYIRASSEMPNSSRERINKKDMLDLMAIIMEPDMIKSCKKLITDSQDRIPRI</sequence>
<dbReference type="Proteomes" id="UP001176960">
    <property type="component" value="Unassembled WGS sequence"/>
</dbReference>